<dbReference type="SUPFAM" id="SSF51735">
    <property type="entry name" value="NAD(P)-binding Rossmann-fold domains"/>
    <property type="match status" value="1"/>
</dbReference>
<proteinExistence type="predicted"/>
<keyword evidence="1" id="KW-0521">NADP</keyword>
<feature type="domain" description="NmrA-like" evidence="3">
    <location>
        <begin position="4"/>
        <end position="224"/>
    </location>
</feature>
<keyword evidence="5" id="KW-1185">Reference proteome</keyword>
<dbReference type="CDD" id="cd05259">
    <property type="entry name" value="PCBER_SDR_a"/>
    <property type="match status" value="1"/>
</dbReference>
<gene>
    <name evidence="4" type="ORF">G7Z17_g2649</name>
</gene>
<dbReference type="InterPro" id="IPR036291">
    <property type="entry name" value="NAD(P)-bd_dom_sf"/>
</dbReference>
<evidence type="ECO:0000313" key="4">
    <source>
        <dbReference type="EMBL" id="KAF7554809.1"/>
    </source>
</evidence>
<dbReference type="PANTHER" id="PTHR47706:SF1">
    <property type="entry name" value="CIPA-LIKE, PUTATIVE (AFU_ORTHOLOGUE AFUA_1G12460)-RELATED"/>
    <property type="match status" value="1"/>
</dbReference>
<keyword evidence="2" id="KW-0560">Oxidoreductase</keyword>
<evidence type="ECO:0000256" key="1">
    <source>
        <dbReference type="ARBA" id="ARBA00022857"/>
    </source>
</evidence>
<dbReference type="InterPro" id="IPR045312">
    <property type="entry name" value="PCBER-like"/>
</dbReference>
<dbReference type="AlphaFoldDB" id="A0A9P5HMR1"/>
<evidence type="ECO:0000313" key="5">
    <source>
        <dbReference type="Proteomes" id="UP000722485"/>
    </source>
</evidence>
<sequence length="314" mass="33642">MTSKVTVALAGATGSLGVAVLKELLAGGVSVTVLSRKGGRSAEKLPTCPNQTIKEVDYAMEEDLTEALTGIDVVVSTLATESISAQSALINAAIASGVTRFIPSEFGSDTANTKTRNLPVYKHKVMIQDDLVKKAEQNPSFSYTLIFNNAFLDWGIRVGFLINPKVRTATLYDGGDRPFSATRQSTIGKAVLGVVLNLEATKNKGVYVHDGVITQNGLIAIAKKMDPREWTTTTSITAQLERSGYEELKKANPDIGKAMYGFLTRAIWGQGYGGNFTRRVDNAVLGLPVLAENEIEEIVKVAIAAPSGKNNVEF</sequence>
<dbReference type="InterPro" id="IPR051609">
    <property type="entry name" value="NmrA/Isoflavone_reductase-like"/>
</dbReference>
<evidence type="ECO:0000259" key="3">
    <source>
        <dbReference type="Pfam" id="PF05368"/>
    </source>
</evidence>
<dbReference type="OrthoDB" id="9974981at2759"/>
<organism evidence="4 5">
    <name type="scientific">Cylindrodendrum hubeiense</name>
    <dbReference type="NCBI Taxonomy" id="595255"/>
    <lineage>
        <taxon>Eukaryota</taxon>
        <taxon>Fungi</taxon>
        <taxon>Dikarya</taxon>
        <taxon>Ascomycota</taxon>
        <taxon>Pezizomycotina</taxon>
        <taxon>Sordariomycetes</taxon>
        <taxon>Hypocreomycetidae</taxon>
        <taxon>Hypocreales</taxon>
        <taxon>Nectriaceae</taxon>
        <taxon>Cylindrodendrum</taxon>
    </lineage>
</organism>
<reference evidence="4" key="1">
    <citation type="submission" date="2020-03" db="EMBL/GenBank/DDBJ databases">
        <title>Draft Genome Sequence of Cylindrodendrum hubeiense.</title>
        <authorList>
            <person name="Buettner E."/>
            <person name="Kellner H."/>
        </authorList>
    </citation>
    <scope>NUCLEOTIDE SEQUENCE</scope>
    <source>
        <strain evidence="4">IHI 201604</strain>
    </source>
</reference>
<name>A0A9P5HMR1_9HYPO</name>
<dbReference type="EMBL" id="JAANBB010000028">
    <property type="protein sequence ID" value="KAF7554809.1"/>
    <property type="molecule type" value="Genomic_DNA"/>
</dbReference>
<evidence type="ECO:0000256" key="2">
    <source>
        <dbReference type="ARBA" id="ARBA00023002"/>
    </source>
</evidence>
<dbReference type="InterPro" id="IPR008030">
    <property type="entry name" value="NmrA-like"/>
</dbReference>
<comment type="caution">
    <text evidence="4">The sequence shown here is derived from an EMBL/GenBank/DDBJ whole genome shotgun (WGS) entry which is preliminary data.</text>
</comment>
<dbReference type="PANTHER" id="PTHR47706">
    <property type="entry name" value="NMRA-LIKE FAMILY PROTEIN"/>
    <property type="match status" value="1"/>
</dbReference>
<dbReference type="GO" id="GO:0016491">
    <property type="term" value="F:oxidoreductase activity"/>
    <property type="evidence" value="ECO:0007669"/>
    <property type="project" value="UniProtKB-KW"/>
</dbReference>
<dbReference type="Gene3D" id="3.40.50.720">
    <property type="entry name" value="NAD(P)-binding Rossmann-like Domain"/>
    <property type="match status" value="1"/>
</dbReference>
<dbReference type="Gene3D" id="3.90.25.10">
    <property type="entry name" value="UDP-galactose 4-epimerase, domain 1"/>
    <property type="match status" value="1"/>
</dbReference>
<accession>A0A9P5HMR1</accession>
<dbReference type="Pfam" id="PF05368">
    <property type="entry name" value="NmrA"/>
    <property type="match status" value="1"/>
</dbReference>
<dbReference type="Proteomes" id="UP000722485">
    <property type="component" value="Unassembled WGS sequence"/>
</dbReference>
<protein>
    <recommendedName>
        <fullName evidence="3">NmrA-like domain-containing protein</fullName>
    </recommendedName>
</protein>